<protein>
    <submittedName>
        <fullName evidence="2">Uncharacterized protein</fullName>
    </submittedName>
</protein>
<gene>
    <name evidence="2" type="ORF">ISN44_As06g040660</name>
</gene>
<sequence>MTDQKISDPMEILEGLAVRLHKIEGKVNQMEEKMDLLISLIRSNNEVKIGSVKAEAESMFEDGSSFDDEPYSRFGPFVGGRGVGPFVGGRGGDPFVGDRGGDPFVFGHGSDPFVFGRGGDPFVFGRGGGPFVGGRGSRGLFVGGRYAGGRCGGQGFCGAC</sequence>
<dbReference type="Proteomes" id="UP000694251">
    <property type="component" value="Chromosome 6"/>
</dbReference>
<proteinExistence type="predicted"/>
<keyword evidence="3" id="KW-1185">Reference proteome</keyword>
<name>A0A8T2CK46_ARASU</name>
<accession>A0A8T2CK46</accession>
<evidence type="ECO:0000313" key="2">
    <source>
        <dbReference type="EMBL" id="KAG7599899.1"/>
    </source>
</evidence>
<keyword evidence="1" id="KW-0175">Coiled coil</keyword>
<evidence type="ECO:0000256" key="1">
    <source>
        <dbReference type="SAM" id="Coils"/>
    </source>
</evidence>
<feature type="coiled-coil region" evidence="1">
    <location>
        <begin position="13"/>
        <end position="40"/>
    </location>
</feature>
<dbReference type="OrthoDB" id="1110815at2759"/>
<dbReference type="EMBL" id="JAEFBJ010000006">
    <property type="protein sequence ID" value="KAG7599899.1"/>
    <property type="molecule type" value="Genomic_DNA"/>
</dbReference>
<comment type="caution">
    <text evidence="2">The sequence shown here is derived from an EMBL/GenBank/DDBJ whole genome shotgun (WGS) entry which is preliminary data.</text>
</comment>
<reference evidence="2 3" key="1">
    <citation type="submission" date="2020-12" db="EMBL/GenBank/DDBJ databases">
        <title>Concerted genomic and epigenomic changes stabilize Arabidopsis allopolyploids.</title>
        <authorList>
            <person name="Chen Z."/>
        </authorList>
    </citation>
    <scope>NUCLEOTIDE SEQUENCE [LARGE SCALE GENOMIC DNA]</scope>
    <source>
        <strain evidence="2">As9502</strain>
        <tissue evidence="2">Leaf</tissue>
    </source>
</reference>
<evidence type="ECO:0000313" key="3">
    <source>
        <dbReference type="Proteomes" id="UP000694251"/>
    </source>
</evidence>
<organism evidence="2 3">
    <name type="scientific">Arabidopsis suecica</name>
    <name type="common">Swedish thale-cress</name>
    <name type="synonym">Cardaminopsis suecica</name>
    <dbReference type="NCBI Taxonomy" id="45249"/>
    <lineage>
        <taxon>Eukaryota</taxon>
        <taxon>Viridiplantae</taxon>
        <taxon>Streptophyta</taxon>
        <taxon>Embryophyta</taxon>
        <taxon>Tracheophyta</taxon>
        <taxon>Spermatophyta</taxon>
        <taxon>Magnoliopsida</taxon>
        <taxon>eudicotyledons</taxon>
        <taxon>Gunneridae</taxon>
        <taxon>Pentapetalae</taxon>
        <taxon>rosids</taxon>
        <taxon>malvids</taxon>
        <taxon>Brassicales</taxon>
        <taxon>Brassicaceae</taxon>
        <taxon>Camelineae</taxon>
        <taxon>Arabidopsis</taxon>
    </lineage>
</organism>
<dbReference type="AlphaFoldDB" id="A0A8T2CK46"/>